<evidence type="ECO:0000256" key="1">
    <source>
        <dbReference type="ARBA" id="ARBA00004496"/>
    </source>
</evidence>
<dbReference type="Gene3D" id="3.10.150.10">
    <property type="entry name" value="DNA Polymerase III, subunit A, domain 2"/>
    <property type="match status" value="1"/>
</dbReference>
<organism evidence="10">
    <name type="scientific">mine drainage metagenome</name>
    <dbReference type="NCBI Taxonomy" id="410659"/>
    <lineage>
        <taxon>unclassified sequences</taxon>
        <taxon>metagenomes</taxon>
        <taxon>ecological metagenomes</taxon>
    </lineage>
</organism>
<comment type="subcellular location">
    <subcellularLocation>
        <location evidence="1">Cytoplasm</location>
    </subcellularLocation>
</comment>
<keyword evidence="3" id="KW-0963">Cytoplasm</keyword>
<dbReference type="GO" id="GO:0003677">
    <property type="term" value="F:DNA binding"/>
    <property type="evidence" value="ECO:0007669"/>
    <property type="project" value="UniProtKB-KW"/>
</dbReference>
<dbReference type="InterPro" id="IPR001001">
    <property type="entry name" value="DNA_polIII_beta"/>
</dbReference>
<accession>A0A1J5Q7J7</accession>
<evidence type="ECO:0000256" key="2">
    <source>
        <dbReference type="ARBA" id="ARBA00010752"/>
    </source>
</evidence>
<protein>
    <submittedName>
        <fullName evidence="10">DNA polymerase III subunit beta</fullName>
        <ecNumber evidence="10">2.7.7.7</ecNumber>
    </submittedName>
</protein>
<sequence length="101" mass="11052">MTDKTVPLRLSFANDSLKLEAGTGEDAQATEEIAIDFEGDSISIAFNPTYLTDGLNALEEPYVQLAFTSSGKPAVLSGRVQKDSPAESTYRYLLMPMRYPN</sequence>
<reference evidence="10" key="1">
    <citation type="submission" date="2016-10" db="EMBL/GenBank/DDBJ databases">
        <title>Sequence of Gallionella enrichment culture.</title>
        <authorList>
            <person name="Poehlein A."/>
            <person name="Muehling M."/>
            <person name="Daniel R."/>
        </authorList>
    </citation>
    <scope>NUCLEOTIDE SEQUENCE</scope>
</reference>
<proteinExistence type="inferred from homology"/>
<evidence type="ECO:0000256" key="3">
    <source>
        <dbReference type="ARBA" id="ARBA00022490"/>
    </source>
</evidence>
<dbReference type="GO" id="GO:0006271">
    <property type="term" value="P:DNA strand elongation involved in DNA replication"/>
    <property type="evidence" value="ECO:0007669"/>
    <property type="project" value="TreeGrafter"/>
</dbReference>
<dbReference type="PANTHER" id="PTHR30478">
    <property type="entry name" value="DNA POLYMERASE III SUBUNIT BETA"/>
    <property type="match status" value="1"/>
</dbReference>
<evidence type="ECO:0000313" key="10">
    <source>
        <dbReference type="EMBL" id="OIQ75844.1"/>
    </source>
</evidence>
<dbReference type="AlphaFoldDB" id="A0A1J5Q7J7"/>
<dbReference type="GO" id="GO:0009360">
    <property type="term" value="C:DNA polymerase III complex"/>
    <property type="evidence" value="ECO:0007669"/>
    <property type="project" value="InterPro"/>
</dbReference>
<evidence type="ECO:0000259" key="9">
    <source>
        <dbReference type="Pfam" id="PF02768"/>
    </source>
</evidence>
<feature type="domain" description="DNA polymerase III beta sliding clamp C-terminal" evidence="9">
    <location>
        <begin position="3"/>
        <end position="98"/>
    </location>
</feature>
<dbReference type="InterPro" id="IPR022635">
    <property type="entry name" value="DNA_polIII_beta_C"/>
</dbReference>
<dbReference type="GO" id="GO:0003887">
    <property type="term" value="F:DNA-directed DNA polymerase activity"/>
    <property type="evidence" value="ECO:0007669"/>
    <property type="project" value="UniProtKB-KW"/>
</dbReference>
<dbReference type="InterPro" id="IPR046938">
    <property type="entry name" value="DNA_clamp_sf"/>
</dbReference>
<comment type="caution">
    <text evidence="10">The sequence shown here is derived from an EMBL/GenBank/DDBJ whole genome shotgun (WGS) entry which is preliminary data.</text>
</comment>
<dbReference type="SUPFAM" id="SSF55979">
    <property type="entry name" value="DNA clamp"/>
    <property type="match status" value="1"/>
</dbReference>
<evidence type="ECO:0000256" key="5">
    <source>
        <dbReference type="ARBA" id="ARBA00022695"/>
    </source>
</evidence>
<comment type="similarity">
    <text evidence="2">Belongs to the beta sliding clamp family.</text>
</comment>
<dbReference type="EC" id="2.7.7.7" evidence="10"/>
<dbReference type="PANTHER" id="PTHR30478:SF0">
    <property type="entry name" value="BETA SLIDING CLAMP"/>
    <property type="match status" value="1"/>
</dbReference>
<keyword evidence="5 10" id="KW-0548">Nucleotidyltransferase</keyword>
<keyword evidence="4 10" id="KW-0808">Transferase</keyword>
<evidence type="ECO:0000256" key="7">
    <source>
        <dbReference type="ARBA" id="ARBA00022932"/>
    </source>
</evidence>
<gene>
    <name evidence="10" type="primary">dnaN_13</name>
    <name evidence="10" type="ORF">GALL_424800</name>
</gene>
<evidence type="ECO:0000256" key="4">
    <source>
        <dbReference type="ARBA" id="ARBA00022679"/>
    </source>
</evidence>
<name>A0A1J5Q7J7_9ZZZZ</name>
<evidence type="ECO:0000256" key="8">
    <source>
        <dbReference type="ARBA" id="ARBA00023125"/>
    </source>
</evidence>
<keyword evidence="7" id="KW-0239">DNA-directed DNA polymerase</keyword>
<dbReference type="CDD" id="cd00140">
    <property type="entry name" value="beta_clamp"/>
    <property type="match status" value="1"/>
</dbReference>
<evidence type="ECO:0000256" key="6">
    <source>
        <dbReference type="ARBA" id="ARBA00022705"/>
    </source>
</evidence>
<dbReference type="GO" id="GO:0005737">
    <property type="term" value="C:cytoplasm"/>
    <property type="evidence" value="ECO:0007669"/>
    <property type="project" value="UniProtKB-SubCell"/>
</dbReference>
<keyword evidence="6" id="KW-0235">DNA replication</keyword>
<dbReference type="Pfam" id="PF02768">
    <property type="entry name" value="DNA_pol3_beta_3"/>
    <property type="match status" value="1"/>
</dbReference>
<keyword evidence="8" id="KW-0238">DNA-binding</keyword>
<dbReference type="GO" id="GO:0008408">
    <property type="term" value="F:3'-5' exonuclease activity"/>
    <property type="evidence" value="ECO:0007669"/>
    <property type="project" value="InterPro"/>
</dbReference>
<dbReference type="EMBL" id="MLJW01002039">
    <property type="protein sequence ID" value="OIQ75844.1"/>
    <property type="molecule type" value="Genomic_DNA"/>
</dbReference>